<dbReference type="Proteomes" id="UP000014480">
    <property type="component" value="Unassembled WGS sequence"/>
</dbReference>
<comment type="caution">
    <text evidence="14">The sequence shown here is derived from an EMBL/GenBank/DDBJ whole genome shotgun (WGS) entry which is preliminary data.</text>
</comment>
<dbReference type="InterPro" id="IPR037054">
    <property type="entry name" value="A-glucoronidase_C_sf"/>
</dbReference>
<dbReference type="Gene3D" id="3.20.20.80">
    <property type="entry name" value="Glycosidases"/>
    <property type="match status" value="2"/>
</dbReference>
<feature type="domain" description="Glycosyl hydrolase family 67 C-terminal" evidence="12">
    <location>
        <begin position="442"/>
        <end position="604"/>
    </location>
</feature>
<evidence type="ECO:0000256" key="9">
    <source>
        <dbReference type="RuleBase" id="RU361198"/>
    </source>
</evidence>
<keyword evidence="4 9" id="KW-0378">Hydrolase</keyword>
<dbReference type="Pfam" id="PF03648">
    <property type="entry name" value="Glyco_hydro_67N"/>
    <property type="match status" value="1"/>
</dbReference>
<feature type="signal peptide" evidence="10">
    <location>
        <begin position="1"/>
        <end position="15"/>
    </location>
</feature>
<feature type="domain" description="Alpha glucuronidase N-terminal" evidence="11">
    <location>
        <begin position="21"/>
        <end position="138"/>
    </location>
</feature>
<feature type="domain" description="Glycosyl hydrolase family 67 catalytic" evidence="13">
    <location>
        <begin position="147"/>
        <end position="327"/>
    </location>
</feature>
<comment type="catalytic activity">
    <reaction evidence="8 9">
        <text>an alpha-D-glucuronoside + H2O = D-glucuronate + an alcohol</text>
        <dbReference type="Rhea" id="RHEA:20005"/>
        <dbReference type="ChEBI" id="CHEBI:15377"/>
        <dbReference type="ChEBI" id="CHEBI:30879"/>
        <dbReference type="ChEBI" id="CHEBI:58720"/>
        <dbReference type="ChEBI" id="CHEBI:58899"/>
        <dbReference type="EC" id="3.2.1.139"/>
    </reaction>
</comment>
<comment type="function">
    <text evidence="9">Alpha-glucuronidase involved in the hydrolysis of xylan, a major structural heterogeneous polysaccharide found in plant biomass representing the second most abundant polysaccharide in the biosphere, after cellulose. Releases 4-O-methylglucuronic acid from xylan.</text>
</comment>
<dbReference type="GO" id="GO:0032259">
    <property type="term" value="P:methylation"/>
    <property type="evidence" value="ECO:0007669"/>
    <property type="project" value="InterPro"/>
</dbReference>
<dbReference type="STRING" id="1213857.A0A484G0J1"/>
<dbReference type="GO" id="GO:0046559">
    <property type="term" value="F:alpha-glucuronidase activity"/>
    <property type="evidence" value="ECO:0007669"/>
    <property type="project" value="UniProtKB-EC"/>
</dbReference>
<dbReference type="GO" id="GO:0045493">
    <property type="term" value="P:xylan catabolic process"/>
    <property type="evidence" value="ECO:0007669"/>
    <property type="project" value="UniProtKB-KW"/>
</dbReference>
<evidence type="ECO:0000256" key="6">
    <source>
        <dbReference type="ARBA" id="ARBA00023295"/>
    </source>
</evidence>
<comment type="similarity">
    <text evidence="1 9">Belongs to the glycosyl hydrolase 67 family.</text>
</comment>
<dbReference type="PROSITE" id="PS00092">
    <property type="entry name" value="N6_MTASE"/>
    <property type="match status" value="1"/>
</dbReference>
<sequence>MWKTVFLVSFGLAAAEDGLDGWPRYARLTEYTSAGVADSLPSSLIALNATENGPIQSALSELQKGLQGILGKEVTVGQDPCSGSSAVVSTLDNYIATCGAYGVEADLTEDGFWLDVKNGTVKILGQNERGTLYGAFEYLSLLARGHFSDVAFATNPSATIRWANQWDNMDGSGTHGSIERGYGGVSIFFENLKVVTDMTRVSQYGRLLASIRVNGIIVNANPILLSPDNMDGLKRIADAFRPWGVQIGISMNFASPQTFGNLTTFDPLDETVISWWGNITEQLCSRIPDMCGYLVKANSEGQPGPITYNRTLADGANLFARELKNHGFQKGIELDGKFDDNVVVQIKYGPIDFQVREPVSPVFANLEHTNVVIELQISQEYLGQQDHLVYLPPLWKTILDFDLRTGGQSSVVHDILSGKRFNKTLTGYAGVVNVGANSTWLGSDLPMSNLYAYGRLAWNPTDNVVSIVQDWTRLTFGLDTTVVDTITKMSMESWPAYENYSGNLGIQTLTDLLYTHYAASPRSQDNNGWGQWTKADGFSIGMDRTVKNGTGNAGQYPSEVAEMYENIEATPDDLLLWFHHVPYTHVLKSGKTVIQHFYDAHYEAGHSIVWRDPINNFYWNKSGIPDEAGRVGNYTYRIEAEDMTLEGYEIAIVDPLEAASGYKAIAATSNTTASTASAVIDFESGTYTLAVNYFDLIRGKCSYVAYINDEVVGQWDGDGEDKLGHWPSEFLDAHSAMRINFPGVKVQNGNMLKIVGSPDGPEAASTRLSGYLSSETIRSASMLPTPDTSHVPYERVYEPAEDSYLLLDTLSAPAETAFLTDRFGSPSATPPLVVEVGTGSGVVIGFVAAQSQTLFGTRAVMTAGLDLNGFACAATDATVERARQENPATRADAWLGASIGDLISPLRSGVVDVLIFNPPYVPSPELPAQSPEVLAVNRDRTTTFDEDSYLLSLSYAGGKDGMETTDRLIEALPTVLSERGCAYILLCAQNRPLEVKGRIEAFGAEWRAITVGESGKQAGWEKLQIIRVWRGSRSLTS</sequence>
<keyword evidence="3 9" id="KW-0858">Xylan degradation</keyword>
<protein>
    <recommendedName>
        <fullName evidence="2 9">Alpha-glucuronidase</fullName>
        <ecNumber evidence="2 9">3.2.1.139</ecNumber>
    </recommendedName>
</protein>
<dbReference type="Pfam" id="PF07477">
    <property type="entry name" value="Glyco_hydro_67C"/>
    <property type="match status" value="1"/>
</dbReference>
<dbReference type="GO" id="GO:0005576">
    <property type="term" value="C:extracellular region"/>
    <property type="evidence" value="ECO:0007669"/>
    <property type="project" value="UniProtKB-SubCell"/>
</dbReference>
<keyword evidence="6 9" id="KW-0326">Glycosidase</keyword>
<evidence type="ECO:0000256" key="3">
    <source>
        <dbReference type="ARBA" id="ARBA00022651"/>
    </source>
</evidence>
<keyword evidence="7 9" id="KW-0624">Polysaccharide degradation</keyword>
<name>A0A484G0J1_COLOR</name>
<evidence type="ECO:0000256" key="8">
    <source>
        <dbReference type="ARBA" id="ARBA00048838"/>
    </source>
</evidence>
<dbReference type="AlphaFoldDB" id="A0A484G0J1"/>
<dbReference type="SUPFAM" id="SSF53335">
    <property type="entry name" value="S-adenosyl-L-methionine-dependent methyltransferases"/>
    <property type="match status" value="1"/>
</dbReference>
<dbReference type="CDD" id="cd02795">
    <property type="entry name" value="CBM6-CBM35-CBM36_like"/>
    <property type="match status" value="1"/>
</dbReference>
<accession>A0A484G0J1</accession>
<feature type="domain" description="Glycosyl hydrolase family 67 catalytic" evidence="13">
    <location>
        <begin position="333"/>
        <end position="440"/>
    </location>
</feature>
<reference evidence="15" key="1">
    <citation type="journal article" date="2013" name="New Phytol.">
        <title>Comparative genomic and transcriptomic analyses reveal the hemibiotrophic stage shift of Colletotrichum fungi.</title>
        <authorList>
            <person name="Gan P."/>
            <person name="Ikeda K."/>
            <person name="Irieda H."/>
            <person name="Narusaka M."/>
            <person name="O'Connell R.J."/>
            <person name="Narusaka Y."/>
            <person name="Takano Y."/>
            <person name="Kubo Y."/>
            <person name="Shirasu K."/>
        </authorList>
    </citation>
    <scope>NUCLEOTIDE SEQUENCE [LARGE SCALE GENOMIC DNA]</scope>
    <source>
        <strain evidence="15">104-T / ATCC 96160 / CBS 514.97 / LARS 414 / MAFF 240422</strain>
    </source>
</reference>
<feature type="chain" id="PRO_5019824059" description="Alpha-glucuronidase" evidence="10">
    <location>
        <begin position="16"/>
        <end position="1037"/>
    </location>
</feature>
<evidence type="ECO:0000256" key="7">
    <source>
        <dbReference type="ARBA" id="ARBA00023326"/>
    </source>
</evidence>
<dbReference type="EMBL" id="AMCV02000006">
    <property type="protein sequence ID" value="TDZ23324.1"/>
    <property type="molecule type" value="Genomic_DNA"/>
</dbReference>
<dbReference type="SUPFAM" id="SSF51445">
    <property type="entry name" value="(Trans)glycosidases"/>
    <property type="match status" value="1"/>
</dbReference>
<dbReference type="InterPro" id="IPR011100">
    <property type="entry name" value="Glyco_hydro_67_cat"/>
</dbReference>
<dbReference type="InterPro" id="IPR029018">
    <property type="entry name" value="Hex-like_dom2"/>
</dbReference>
<comment type="subcellular location">
    <subcellularLocation>
        <location evidence="9">Secreted</location>
    </subcellularLocation>
</comment>
<organism evidence="14 15">
    <name type="scientific">Colletotrichum orbiculare (strain 104-T / ATCC 96160 / CBS 514.97 / LARS 414 / MAFF 240422)</name>
    <name type="common">Cucumber anthracnose fungus</name>
    <name type="synonym">Colletotrichum lagenarium</name>
    <dbReference type="NCBI Taxonomy" id="1213857"/>
    <lineage>
        <taxon>Eukaryota</taxon>
        <taxon>Fungi</taxon>
        <taxon>Dikarya</taxon>
        <taxon>Ascomycota</taxon>
        <taxon>Pezizomycotina</taxon>
        <taxon>Sordariomycetes</taxon>
        <taxon>Hypocreomycetidae</taxon>
        <taxon>Glomerellales</taxon>
        <taxon>Glomerellaceae</taxon>
        <taxon>Colletotrichum</taxon>
        <taxon>Colletotrichum orbiculare species complex</taxon>
    </lineage>
</organism>
<dbReference type="Gene3D" id="3.30.379.10">
    <property type="entry name" value="Chitobiase/beta-hexosaminidase domain 2-like"/>
    <property type="match status" value="1"/>
</dbReference>
<dbReference type="GO" id="GO:0003676">
    <property type="term" value="F:nucleic acid binding"/>
    <property type="evidence" value="ECO:0007669"/>
    <property type="project" value="InterPro"/>
</dbReference>
<evidence type="ECO:0000313" key="15">
    <source>
        <dbReference type="Proteomes" id="UP000014480"/>
    </source>
</evidence>
<dbReference type="Pfam" id="PF07488">
    <property type="entry name" value="Glyco_hydro_67M"/>
    <property type="match status" value="2"/>
</dbReference>
<evidence type="ECO:0000256" key="10">
    <source>
        <dbReference type="SAM" id="SignalP"/>
    </source>
</evidence>
<dbReference type="InterPro" id="IPR005154">
    <property type="entry name" value="Glyco_hydro_67_aGlcAse_N"/>
</dbReference>
<dbReference type="OrthoDB" id="6501611at2759"/>
<dbReference type="Gene3D" id="3.40.50.150">
    <property type="entry name" value="Vaccinia Virus protein VP39"/>
    <property type="match status" value="1"/>
</dbReference>
<evidence type="ECO:0000259" key="13">
    <source>
        <dbReference type="Pfam" id="PF07488"/>
    </source>
</evidence>
<dbReference type="Gene3D" id="3.90.1330.10">
    <property type="entry name" value="Alpha-glucuronidase, C-terminal domain"/>
    <property type="match status" value="1"/>
</dbReference>
<dbReference type="FunFam" id="3.40.50.150:FF:000274">
    <property type="entry name" value="ERF1 methyltransferase catalytic subunit MTQ2"/>
    <property type="match status" value="1"/>
</dbReference>
<dbReference type="PANTHER" id="PTHR39207:SF1">
    <property type="entry name" value="ALPHA-GLUCURONIDASE A"/>
    <property type="match status" value="1"/>
</dbReference>
<dbReference type="InterPro" id="IPR011099">
    <property type="entry name" value="Glyco_hydro_67_C"/>
</dbReference>
<dbReference type="InterPro" id="IPR017853">
    <property type="entry name" value="GH"/>
</dbReference>
<evidence type="ECO:0000256" key="2">
    <source>
        <dbReference type="ARBA" id="ARBA00012271"/>
    </source>
</evidence>
<evidence type="ECO:0000259" key="11">
    <source>
        <dbReference type="Pfam" id="PF03648"/>
    </source>
</evidence>
<evidence type="ECO:0000256" key="5">
    <source>
        <dbReference type="ARBA" id="ARBA00023277"/>
    </source>
</evidence>
<evidence type="ECO:0000313" key="14">
    <source>
        <dbReference type="EMBL" id="TDZ23324.1"/>
    </source>
</evidence>
<evidence type="ECO:0000259" key="12">
    <source>
        <dbReference type="Pfam" id="PF07477"/>
    </source>
</evidence>
<dbReference type="InterPro" id="IPR029063">
    <property type="entry name" value="SAM-dependent_MTases_sf"/>
</dbReference>
<reference evidence="15" key="2">
    <citation type="journal article" date="2019" name="Mol. Plant Microbe Interact.">
        <title>Genome sequence resources for four phytopathogenic fungi from the Colletotrichum orbiculare species complex.</title>
        <authorList>
            <person name="Gan P."/>
            <person name="Tsushima A."/>
            <person name="Narusaka M."/>
            <person name="Narusaka Y."/>
            <person name="Takano Y."/>
            <person name="Kubo Y."/>
            <person name="Shirasu K."/>
        </authorList>
    </citation>
    <scope>GENOME REANNOTATION</scope>
    <source>
        <strain evidence="15">104-T / ATCC 96160 / CBS 514.97 / LARS 414 / MAFF 240422</strain>
    </source>
</reference>
<dbReference type="PANTHER" id="PTHR39207">
    <property type="entry name" value="ALPHA-GLUCURONIDASE A"/>
    <property type="match status" value="1"/>
</dbReference>
<evidence type="ECO:0000256" key="4">
    <source>
        <dbReference type="ARBA" id="ARBA00022801"/>
    </source>
</evidence>
<gene>
    <name evidence="9 14" type="primary">aguA</name>
    <name evidence="14" type="ORF">Cob_v003605</name>
</gene>
<evidence type="ECO:0000256" key="1">
    <source>
        <dbReference type="ARBA" id="ARBA00008833"/>
    </source>
</evidence>
<keyword evidence="5 9" id="KW-0119">Carbohydrate metabolism</keyword>
<keyword evidence="10" id="KW-0732">Signal</keyword>
<dbReference type="EC" id="3.2.1.139" evidence="2 9"/>
<dbReference type="InterPro" id="IPR002052">
    <property type="entry name" value="DNA_methylase_N6_adenine_CS"/>
</dbReference>
<keyword evidence="15" id="KW-1185">Reference proteome</keyword>
<dbReference type="SUPFAM" id="SSF55545">
    <property type="entry name" value="beta-N-acetylhexosaminidase-like domain"/>
    <property type="match status" value="1"/>
</dbReference>
<proteinExistence type="inferred from homology"/>
<dbReference type="GO" id="GO:0008168">
    <property type="term" value="F:methyltransferase activity"/>
    <property type="evidence" value="ECO:0007669"/>
    <property type="project" value="InterPro"/>
</dbReference>